<dbReference type="AlphaFoldDB" id="A0A385SWX4"/>
<gene>
    <name evidence="1" type="ORF">D4L85_23020</name>
</gene>
<dbReference type="PANTHER" id="PTHR34352">
    <property type="entry name" value="PROTEIN YHFA"/>
    <property type="match status" value="1"/>
</dbReference>
<dbReference type="Pfam" id="PF02566">
    <property type="entry name" value="OsmC"/>
    <property type="match status" value="1"/>
</dbReference>
<evidence type="ECO:0000313" key="1">
    <source>
        <dbReference type="EMBL" id="AYB33278.1"/>
    </source>
</evidence>
<accession>A0A385SWX4</accession>
<dbReference type="OrthoDB" id="9804010at2"/>
<dbReference type="KEGG" id="chk:D4L85_23020"/>
<dbReference type="Proteomes" id="UP000266183">
    <property type="component" value="Chromosome"/>
</dbReference>
<dbReference type="Gene3D" id="3.30.300.20">
    <property type="match status" value="1"/>
</dbReference>
<dbReference type="EMBL" id="CP032382">
    <property type="protein sequence ID" value="AYB33278.1"/>
    <property type="molecule type" value="Genomic_DNA"/>
</dbReference>
<keyword evidence="2" id="KW-1185">Reference proteome</keyword>
<dbReference type="InterPro" id="IPR015946">
    <property type="entry name" value="KH_dom-like_a/b"/>
</dbReference>
<dbReference type="RefSeq" id="WP_119756516.1">
    <property type="nucleotide sequence ID" value="NZ_CP032382.1"/>
</dbReference>
<protein>
    <submittedName>
        <fullName evidence="1">OsmC family peroxiredoxin</fullName>
    </submittedName>
</protein>
<dbReference type="PANTHER" id="PTHR34352:SF1">
    <property type="entry name" value="PROTEIN YHFA"/>
    <property type="match status" value="1"/>
</dbReference>
<sequence>MVKIEINRLNDNFHMEAVNEQGAKLQMDASPDVGGENLGMRPMQLLLAAMGGCSSIDVINILKKQKQPLRDIKVTVTGEREKDVVPSVYTEVHAHFKLYGDLDKEKVARAVNLGVEKYCSVAKTLEANAKITYTIEILP</sequence>
<evidence type="ECO:0000313" key="2">
    <source>
        <dbReference type="Proteomes" id="UP000266183"/>
    </source>
</evidence>
<dbReference type="InterPro" id="IPR003718">
    <property type="entry name" value="OsmC/Ohr_fam"/>
</dbReference>
<dbReference type="InterPro" id="IPR036102">
    <property type="entry name" value="OsmC/Ohrsf"/>
</dbReference>
<name>A0A385SWX4_9BACT</name>
<proteinExistence type="predicted"/>
<organism evidence="1 2">
    <name type="scientific">Chryseolinea soli</name>
    <dbReference type="NCBI Taxonomy" id="2321403"/>
    <lineage>
        <taxon>Bacteria</taxon>
        <taxon>Pseudomonadati</taxon>
        <taxon>Bacteroidota</taxon>
        <taxon>Cytophagia</taxon>
        <taxon>Cytophagales</taxon>
        <taxon>Fulvivirgaceae</taxon>
        <taxon>Chryseolinea</taxon>
    </lineage>
</organism>
<reference evidence="2" key="1">
    <citation type="submission" date="2018-09" db="EMBL/GenBank/DDBJ databases">
        <title>Chryseolinea sp. KIS68-18 isolated from soil.</title>
        <authorList>
            <person name="Weon H.-Y."/>
            <person name="Kwon S.-W."/>
            <person name="Lee S.A."/>
        </authorList>
    </citation>
    <scope>NUCLEOTIDE SEQUENCE [LARGE SCALE GENOMIC DNA]</scope>
    <source>
        <strain evidence="2">KIS68-18</strain>
    </source>
</reference>
<dbReference type="SUPFAM" id="SSF82784">
    <property type="entry name" value="OsmC-like"/>
    <property type="match status" value="1"/>
</dbReference>